<gene>
    <name evidence="9" type="ORF">C469_11891</name>
</gene>
<dbReference type="GO" id="GO:0005615">
    <property type="term" value="C:extracellular space"/>
    <property type="evidence" value="ECO:0007669"/>
    <property type="project" value="TreeGrafter"/>
</dbReference>
<dbReference type="PATRIC" id="fig|1227482.3.peg.2400"/>
<evidence type="ECO:0000256" key="2">
    <source>
        <dbReference type="ARBA" id="ARBA00005988"/>
    </source>
</evidence>
<comment type="cofactor">
    <cofactor evidence="1">
        <name>Zn(2+)</name>
        <dbReference type="ChEBI" id="CHEBI:29105"/>
    </cofactor>
</comment>
<evidence type="ECO:0000256" key="6">
    <source>
        <dbReference type="ARBA" id="ARBA00023049"/>
    </source>
</evidence>
<evidence type="ECO:0000259" key="8">
    <source>
        <dbReference type="PROSITE" id="PS52035"/>
    </source>
</evidence>
<feature type="compositionally biased region" description="Basic and acidic residues" evidence="7">
    <location>
        <begin position="116"/>
        <end position="129"/>
    </location>
</feature>
<sequence length="347" mass="38705">MPETANINYNSFTSNEKLYKTLEALDDRSNLVYEPIGETWEGRPVPYVRVDGGDTDVFYTAQQHGDENHVAEAALQLLRRFAAGGRRVDSILDELTLHVVPRHNPDGWAPADDNETPQRRNGRPDDVCHDGPYFGPNQCGPVDPNRQHYFGIDPDILEAVDGIDPDLIPDENPSPETQAMLDKAEEVGADMVMDFHHQFTLRNDDCELINASTLWPLNEAAPEEAVDLSRQISAYSYQQTKDLGHTTWDTYPGGTTANIARNGHGVRGRGSVLFEFRGQASDLGNASKGRLVTVINTVMNELLEGIGSGELYDVDPADADDIPPRGDYFWKELPRSEWGPEHEAYRE</sequence>
<comment type="caution">
    <text evidence="9">The sequence shown here is derived from an EMBL/GenBank/DDBJ whole genome shotgun (WGS) entry which is preliminary data.</text>
</comment>
<dbReference type="PROSITE" id="PS52035">
    <property type="entry name" value="PEPTIDASE_M14"/>
    <property type="match status" value="1"/>
</dbReference>
<keyword evidence="5" id="KW-0862">Zinc</keyword>
<evidence type="ECO:0000256" key="3">
    <source>
        <dbReference type="ARBA" id="ARBA00022670"/>
    </source>
</evidence>
<keyword evidence="4" id="KW-0378">Hydrolase</keyword>
<dbReference type="Pfam" id="PF00246">
    <property type="entry name" value="Peptidase_M14"/>
    <property type="match status" value="1"/>
</dbReference>
<dbReference type="PANTHER" id="PTHR11705">
    <property type="entry name" value="PROTEASE FAMILY M14 CARBOXYPEPTIDASE A,B"/>
    <property type="match status" value="1"/>
</dbReference>
<dbReference type="AlphaFoldDB" id="M0NQ49"/>
<dbReference type="SMART" id="SM00631">
    <property type="entry name" value="Zn_pept"/>
    <property type="match status" value="1"/>
</dbReference>
<keyword evidence="9" id="KW-0121">Carboxypeptidase</keyword>
<accession>M0NQ49</accession>
<dbReference type="Proteomes" id="UP000011650">
    <property type="component" value="Unassembled WGS sequence"/>
</dbReference>
<evidence type="ECO:0000256" key="5">
    <source>
        <dbReference type="ARBA" id="ARBA00022833"/>
    </source>
</evidence>
<dbReference type="InterPro" id="IPR000834">
    <property type="entry name" value="Peptidase_M14"/>
</dbReference>
<evidence type="ECO:0000256" key="4">
    <source>
        <dbReference type="ARBA" id="ARBA00022801"/>
    </source>
</evidence>
<evidence type="ECO:0000313" key="10">
    <source>
        <dbReference type="Proteomes" id="UP000011650"/>
    </source>
</evidence>
<organism evidence="9 10">
    <name type="scientific">Halorubrum lipolyticum DSM 21995</name>
    <dbReference type="NCBI Taxonomy" id="1227482"/>
    <lineage>
        <taxon>Archaea</taxon>
        <taxon>Methanobacteriati</taxon>
        <taxon>Methanobacteriota</taxon>
        <taxon>Stenosarchaea group</taxon>
        <taxon>Halobacteria</taxon>
        <taxon>Halobacteriales</taxon>
        <taxon>Haloferacaceae</taxon>
        <taxon>Halorubrum</taxon>
    </lineage>
</organism>
<evidence type="ECO:0000256" key="1">
    <source>
        <dbReference type="ARBA" id="ARBA00001947"/>
    </source>
</evidence>
<keyword evidence="6" id="KW-0482">Metalloprotease</keyword>
<dbReference type="GO" id="GO:0006508">
    <property type="term" value="P:proteolysis"/>
    <property type="evidence" value="ECO:0007669"/>
    <property type="project" value="UniProtKB-KW"/>
</dbReference>
<keyword evidence="10" id="KW-1185">Reference proteome</keyword>
<dbReference type="PANTHER" id="PTHR11705:SF143">
    <property type="entry name" value="SLL0236 PROTEIN"/>
    <property type="match status" value="1"/>
</dbReference>
<name>M0NQ49_9EURY</name>
<dbReference type="GO" id="GO:0004181">
    <property type="term" value="F:metallocarboxypeptidase activity"/>
    <property type="evidence" value="ECO:0007669"/>
    <property type="project" value="InterPro"/>
</dbReference>
<protein>
    <submittedName>
        <fullName evidence="9">Peptidase M14 carboxypeptidase A</fullName>
    </submittedName>
</protein>
<dbReference type="GO" id="GO:0008270">
    <property type="term" value="F:zinc ion binding"/>
    <property type="evidence" value="ECO:0007669"/>
    <property type="project" value="InterPro"/>
</dbReference>
<dbReference type="Gene3D" id="3.40.630.10">
    <property type="entry name" value="Zn peptidases"/>
    <property type="match status" value="1"/>
</dbReference>
<comment type="similarity">
    <text evidence="2">Belongs to the peptidase M14 family.</text>
</comment>
<feature type="domain" description="Peptidase M14" evidence="8">
    <location>
        <begin position="8"/>
        <end position="298"/>
    </location>
</feature>
<dbReference type="SUPFAM" id="SSF53187">
    <property type="entry name" value="Zn-dependent exopeptidases"/>
    <property type="match status" value="1"/>
</dbReference>
<evidence type="ECO:0000256" key="7">
    <source>
        <dbReference type="SAM" id="MobiDB-lite"/>
    </source>
</evidence>
<dbReference type="EMBL" id="AOJG01000030">
    <property type="protein sequence ID" value="EMA59329.1"/>
    <property type="molecule type" value="Genomic_DNA"/>
</dbReference>
<proteinExistence type="inferred from homology"/>
<reference evidence="9 10" key="1">
    <citation type="journal article" date="2014" name="PLoS Genet.">
        <title>Phylogenetically driven sequencing of extremely halophilic archaea reveals strategies for static and dynamic osmo-response.</title>
        <authorList>
            <person name="Becker E.A."/>
            <person name="Seitzer P.M."/>
            <person name="Tritt A."/>
            <person name="Larsen D."/>
            <person name="Krusor M."/>
            <person name="Yao A.I."/>
            <person name="Wu D."/>
            <person name="Madern D."/>
            <person name="Eisen J.A."/>
            <person name="Darling A.E."/>
            <person name="Facciotti M.T."/>
        </authorList>
    </citation>
    <scope>NUCLEOTIDE SEQUENCE [LARGE SCALE GENOMIC DNA]</scope>
    <source>
        <strain evidence="9 10">DSM 21995</strain>
    </source>
</reference>
<keyword evidence="3" id="KW-0645">Protease</keyword>
<feature type="region of interest" description="Disordered" evidence="7">
    <location>
        <begin position="101"/>
        <end position="132"/>
    </location>
</feature>
<evidence type="ECO:0000313" key="9">
    <source>
        <dbReference type="EMBL" id="EMA59329.1"/>
    </source>
</evidence>